<evidence type="ECO:0000259" key="2">
    <source>
        <dbReference type="Pfam" id="PF09353"/>
    </source>
</evidence>
<dbReference type="InterPro" id="IPR018962">
    <property type="entry name" value="DUF1995"/>
</dbReference>
<proteinExistence type="predicted"/>
<dbReference type="PANTHER" id="PTHR34051:SF2">
    <property type="entry name" value="PROTEIN LPA3"/>
    <property type="match status" value="1"/>
</dbReference>
<dbReference type="PANTHER" id="PTHR34051">
    <property type="entry name" value="PROTEIN LOW PSII ACCUMULATION 3, CHLOROPLASTIC"/>
    <property type="match status" value="1"/>
</dbReference>
<dbReference type="InterPro" id="IPR044687">
    <property type="entry name" value="LPA3"/>
</dbReference>
<accession>A0A7S1FNF7</accession>
<reference evidence="3" key="1">
    <citation type="submission" date="2021-01" db="EMBL/GenBank/DDBJ databases">
        <authorList>
            <person name="Corre E."/>
            <person name="Pelletier E."/>
            <person name="Niang G."/>
            <person name="Scheremetjew M."/>
            <person name="Finn R."/>
            <person name="Kale V."/>
            <person name="Holt S."/>
            <person name="Cochrane G."/>
            <person name="Meng A."/>
            <person name="Brown T."/>
            <person name="Cohen L."/>
        </authorList>
    </citation>
    <scope>NUCLEOTIDE SEQUENCE</scope>
    <source>
        <strain evidence="3">308</strain>
    </source>
</reference>
<evidence type="ECO:0000313" key="3">
    <source>
        <dbReference type="EMBL" id="CAD8876711.1"/>
    </source>
</evidence>
<feature type="chain" id="PRO_5030631757" description="DUF1995 domain-containing protein" evidence="1">
    <location>
        <begin position="19"/>
        <end position="399"/>
    </location>
</feature>
<protein>
    <recommendedName>
        <fullName evidence="2">DUF1995 domain-containing protein</fullName>
    </recommendedName>
</protein>
<dbReference type="Pfam" id="PF09353">
    <property type="entry name" value="DUF1995"/>
    <property type="match status" value="1"/>
</dbReference>
<feature type="domain" description="DUF1995" evidence="2">
    <location>
        <begin position="89"/>
        <end position="353"/>
    </location>
</feature>
<sequence length="399" mass="44546">MLLLTSLLAVTVPYSCSALVPSFPSRTKSAAARLSYVTFLPHSGRGTPICRVSDGFFPLFSTPEENDGAAALGESRDMLKKELDVEPPPKSFFQLQQQAYRATKLAMEDGVKLMEVEFPPLPAQTLEADDVSAYDVASANVRLAIDFAMPFTENGKSVVILLPDEAERNINIERLNDGYEKGADCSPFPGLTISSLRVSDPDDNRLFKPEQIFLNLTGKSSGQVKVRPGTDIYIILVASAQELADVEDLHQLAPEASIVFFNLKLDVLRGDLGAPAFPPKEFQDRFLSRVKPVYYLRTRQYSRSISQPPFLLNYQGCLFRVYPGAFQTLLDTGDGRYRLVASNEIRQGLGEFKEELTKSLRASGIIEEEGKTLNFLRTGYKTSTWWEEERPDASMEWRT</sequence>
<feature type="signal peptide" evidence="1">
    <location>
        <begin position="1"/>
        <end position="18"/>
    </location>
</feature>
<evidence type="ECO:0000256" key="1">
    <source>
        <dbReference type="SAM" id="SignalP"/>
    </source>
</evidence>
<gene>
    <name evidence="3" type="ORF">CHYS00102_LOCUS3889</name>
</gene>
<dbReference type="EMBL" id="HBFR01005511">
    <property type="protein sequence ID" value="CAD8876711.1"/>
    <property type="molecule type" value="Transcribed_RNA"/>
</dbReference>
<dbReference type="AlphaFoldDB" id="A0A7S1FNF7"/>
<organism evidence="3">
    <name type="scientific">Corethron hystrix</name>
    <dbReference type="NCBI Taxonomy" id="216773"/>
    <lineage>
        <taxon>Eukaryota</taxon>
        <taxon>Sar</taxon>
        <taxon>Stramenopiles</taxon>
        <taxon>Ochrophyta</taxon>
        <taxon>Bacillariophyta</taxon>
        <taxon>Coscinodiscophyceae</taxon>
        <taxon>Corethrophycidae</taxon>
        <taxon>Corethrales</taxon>
        <taxon>Corethraceae</taxon>
        <taxon>Corethron</taxon>
    </lineage>
</organism>
<name>A0A7S1FNF7_9STRA</name>
<keyword evidence="1" id="KW-0732">Signal</keyword>